<name>A0A9E2NRE3_9GAMM</name>
<accession>A0A9E2NRE3</accession>
<feature type="compositionally biased region" description="Polar residues" evidence="2">
    <location>
        <begin position="295"/>
        <end position="308"/>
    </location>
</feature>
<organism evidence="4 5">
    <name type="scientific">Candidatus Anaerobiospirillum merdipullorum</name>
    <dbReference type="NCBI Taxonomy" id="2838450"/>
    <lineage>
        <taxon>Bacteria</taxon>
        <taxon>Pseudomonadati</taxon>
        <taxon>Pseudomonadota</taxon>
        <taxon>Gammaproteobacteria</taxon>
        <taxon>Aeromonadales</taxon>
        <taxon>Succinivibrionaceae</taxon>
        <taxon>Anaerobiospirillum</taxon>
    </lineage>
</organism>
<sequence length="847" mass="91140">PSTEIEEAQMSQRIRDLITKAAATAKKGNLMPDTTLKDDEPVTLTITPQASERSFMPEIKDEPDLPALSAAKHGHLSLSELSARASRLQQQFRQERQRLAAEGKLPNPATLPQSPAQSAEEVLKHTLSPKTAVDHLREAELKLSRRAAIETKVAPAEPEQLTSPREPALTKASPSLQTIRIQASNALLENAEKLSADALKRIKEQMHTQAQLEEDIATAQANLLKAQQEIVKLQAEIARMQEEALRTAKETAAARLRAQQLQLEAQPAIHARTPALLDTPQPAPSLPSAQEPLATINTPTADGAPQTNEAATPAYQDEDLLLKLCAHELQRAEHEVPAPAPAPGQSTTPSNQNTYDDIEAMLLHDTCAQEQTTLNLSAAPTQTNDATLPSTDSATLVHPADEQAATDMPASETKIALSDSTPEEGKEQESAQPNADNTSPASAQLSAPADLALQPMSSPETATADDSSQQALATLLNTVPGDEFKEENDVAAQTPTLKQEPLLPETTDLPRKEDVVDAMKLEPATPAKAPVSTSEKPSPRPELGLFKRLFASLFSGKSSQPAAGSSAPEDMPVIKVTRSDSLQHLLYTLDKIATSGSVKEDVIAQISSLKQALLIPLNEEKALRQWLSFILEPLSSQAPQAQALQQWTLALLCLRLAQAGHDLTPMVQKYQASNPALASSLATLLKLTSSTPAHALESMIAVTCGQIVRLQQLAPSQDHLSALLATYMPLPPLYAGGAEGGFNVKPTHDEAGNAVWQLNFFFDLKDWGPVHIKVHRQVATLHLKVITSNLAALKQVQAHLPALQAKLEAHGFDGCDLSVRLGHVFMPTPKLNVEQAAQMADKDLNEA</sequence>
<keyword evidence="1" id="KW-0175">Coiled coil</keyword>
<dbReference type="EMBL" id="JAHLFG010000008">
    <property type="protein sequence ID" value="MBU3826007.1"/>
    <property type="molecule type" value="Genomic_DNA"/>
</dbReference>
<evidence type="ECO:0000313" key="5">
    <source>
        <dbReference type="Proteomes" id="UP000824150"/>
    </source>
</evidence>
<keyword evidence="4" id="KW-0966">Cell projection</keyword>
<feature type="region of interest" description="Disordered" evidence="2">
    <location>
        <begin position="417"/>
        <end position="445"/>
    </location>
</feature>
<protein>
    <submittedName>
        <fullName evidence="4">Flagellar hook-length control protein FliK</fullName>
    </submittedName>
</protein>
<evidence type="ECO:0000256" key="1">
    <source>
        <dbReference type="SAM" id="Coils"/>
    </source>
</evidence>
<feature type="region of interest" description="Disordered" evidence="2">
    <location>
        <begin position="333"/>
        <end position="353"/>
    </location>
</feature>
<keyword evidence="4" id="KW-0969">Cilium</keyword>
<feature type="compositionally biased region" description="Polar residues" evidence="2">
    <location>
        <begin position="344"/>
        <end position="353"/>
    </location>
</feature>
<feature type="coiled-coil region" evidence="1">
    <location>
        <begin position="202"/>
        <end position="250"/>
    </location>
</feature>
<feature type="region of interest" description="Disordered" evidence="2">
    <location>
        <begin position="152"/>
        <end position="174"/>
    </location>
</feature>
<feature type="compositionally biased region" description="Polar residues" evidence="2">
    <location>
        <begin position="430"/>
        <end position="445"/>
    </location>
</feature>
<dbReference type="InterPro" id="IPR038610">
    <property type="entry name" value="FliK-like_C_sf"/>
</dbReference>
<comment type="caution">
    <text evidence="4">The sequence shown here is derived from an EMBL/GenBank/DDBJ whole genome shotgun (WGS) entry which is preliminary data.</text>
</comment>
<feature type="region of interest" description="Disordered" evidence="2">
    <location>
        <begin position="103"/>
        <end position="122"/>
    </location>
</feature>
<feature type="region of interest" description="Disordered" evidence="2">
    <location>
        <begin position="281"/>
        <end position="308"/>
    </location>
</feature>
<evidence type="ECO:0000259" key="3">
    <source>
        <dbReference type="Pfam" id="PF02120"/>
    </source>
</evidence>
<feature type="region of interest" description="Disordered" evidence="2">
    <location>
        <begin position="488"/>
        <end position="510"/>
    </location>
</feature>
<proteinExistence type="predicted"/>
<feature type="non-terminal residue" evidence="4">
    <location>
        <position position="1"/>
    </location>
</feature>
<dbReference type="Proteomes" id="UP000824150">
    <property type="component" value="Unassembled WGS sequence"/>
</dbReference>
<reference evidence="4" key="1">
    <citation type="journal article" date="2021" name="PeerJ">
        <title>Extensive microbial diversity within the chicken gut microbiome revealed by metagenomics and culture.</title>
        <authorList>
            <person name="Gilroy R."/>
            <person name="Ravi A."/>
            <person name="Getino M."/>
            <person name="Pursley I."/>
            <person name="Horton D.L."/>
            <person name="Alikhan N.F."/>
            <person name="Baker D."/>
            <person name="Gharbi K."/>
            <person name="Hall N."/>
            <person name="Watson M."/>
            <person name="Adriaenssens E.M."/>
            <person name="Foster-Nyarko E."/>
            <person name="Jarju S."/>
            <person name="Secka A."/>
            <person name="Antonio M."/>
            <person name="Oren A."/>
            <person name="Chaudhuri R.R."/>
            <person name="La Ragione R."/>
            <person name="Hildebrand F."/>
            <person name="Pallen M.J."/>
        </authorList>
    </citation>
    <scope>NUCLEOTIDE SEQUENCE</scope>
    <source>
        <strain evidence="4">687</strain>
    </source>
</reference>
<dbReference type="Gene3D" id="3.30.750.140">
    <property type="match status" value="1"/>
</dbReference>
<evidence type="ECO:0000313" key="4">
    <source>
        <dbReference type="EMBL" id="MBU3826007.1"/>
    </source>
</evidence>
<feature type="domain" description="Flagellar hook-length control protein-like C-terminal" evidence="3">
    <location>
        <begin position="750"/>
        <end position="822"/>
    </location>
</feature>
<gene>
    <name evidence="4" type="ORF">IAA31_00735</name>
</gene>
<dbReference type="Pfam" id="PF02120">
    <property type="entry name" value="Flg_hook"/>
    <property type="match status" value="1"/>
</dbReference>
<reference evidence="4" key="2">
    <citation type="submission" date="2021-04" db="EMBL/GenBank/DDBJ databases">
        <authorList>
            <person name="Gilroy R."/>
        </authorList>
    </citation>
    <scope>NUCLEOTIDE SEQUENCE</scope>
    <source>
        <strain evidence="4">687</strain>
    </source>
</reference>
<evidence type="ECO:0000256" key="2">
    <source>
        <dbReference type="SAM" id="MobiDB-lite"/>
    </source>
</evidence>
<keyword evidence="4" id="KW-0282">Flagellum</keyword>
<dbReference type="InterPro" id="IPR021136">
    <property type="entry name" value="Flagellar_hook_control-like_C"/>
</dbReference>
<dbReference type="AlphaFoldDB" id="A0A9E2NRE3"/>